<feature type="compositionally biased region" description="Basic and acidic residues" evidence="1">
    <location>
        <begin position="51"/>
        <end position="66"/>
    </location>
</feature>
<organism evidence="2 3">
    <name type="scientific">Armillaria ostoyae</name>
    <name type="common">Armillaria root rot fungus</name>
    <dbReference type="NCBI Taxonomy" id="47428"/>
    <lineage>
        <taxon>Eukaryota</taxon>
        <taxon>Fungi</taxon>
        <taxon>Dikarya</taxon>
        <taxon>Basidiomycota</taxon>
        <taxon>Agaricomycotina</taxon>
        <taxon>Agaricomycetes</taxon>
        <taxon>Agaricomycetidae</taxon>
        <taxon>Agaricales</taxon>
        <taxon>Marasmiineae</taxon>
        <taxon>Physalacriaceae</taxon>
        <taxon>Armillaria</taxon>
    </lineage>
</organism>
<reference evidence="3" key="1">
    <citation type="journal article" date="2017" name="Nat. Ecol. Evol.">
        <title>Genome expansion and lineage-specific genetic innovations in the forest pathogenic fungi Armillaria.</title>
        <authorList>
            <person name="Sipos G."/>
            <person name="Prasanna A.N."/>
            <person name="Walter M.C."/>
            <person name="O'Connor E."/>
            <person name="Balint B."/>
            <person name="Krizsan K."/>
            <person name="Kiss B."/>
            <person name="Hess J."/>
            <person name="Varga T."/>
            <person name="Slot J."/>
            <person name="Riley R."/>
            <person name="Boka B."/>
            <person name="Rigling D."/>
            <person name="Barry K."/>
            <person name="Lee J."/>
            <person name="Mihaltcheva S."/>
            <person name="LaButti K."/>
            <person name="Lipzen A."/>
            <person name="Waldron R."/>
            <person name="Moloney N.M."/>
            <person name="Sperisen C."/>
            <person name="Kredics L."/>
            <person name="Vagvoelgyi C."/>
            <person name="Patrignani A."/>
            <person name="Fitzpatrick D."/>
            <person name="Nagy I."/>
            <person name="Doyle S."/>
            <person name="Anderson J.B."/>
            <person name="Grigoriev I.V."/>
            <person name="Gueldener U."/>
            <person name="Muensterkoetter M."/>
            <person name="Nagy L.G."/>
        </authorList>
    </citation>
    <scope>NUCLEOTIDE SEQUENCE [LARGE SCALE GENOMIC DNA]</scope>
    <source>
        <strain evidence="3">C18/9</strain>
    </source>
</reference>
<evidence type="ECO:0000313" key="2">
    <source>
        <dbReference type="EMBL" id="SJK98590.1"/>
    </source>
</evidence>
<feature type="compositionally biased region" description="Low complexity" evidence="1">
    <location>
        <begin position="209"/>
        <end position="219"/>
    </location>
</feature>
<feature type="compositionally biased region" description="Basic and acidic residues" evidence="1">
    <location>
        <begin position="1"/>
        <end position="11"/>
    </location>
</feature>
<feature type="compositionally biased region" description="Basic and acidic residues" evidence="1">
    <location>
        <begin position="17"/>
        <end position="34"/>
    </location>
</feature>
<gene>
    <name evidence="2" type="ORF">ARMOST_01858</name>
</gene>
<evidence type="ECO:0000313" key="3">
    <source>
        <dbReference type="Proteomes" id="UP000219338"/>
    </source>
</evidence>
<feature type="compositionally biased region" description="Polar residues" evidence="1">
    <location>
        <begin position="141"/>
        <end position="155"/>
    </location>
</feature>
<name>A0A284QQ80_ARMOS</name>
<evidence type="ECO:0000256" key="1">
    <source>
        <dbReference type="SAM" id="MobiDB-lite"/>
    </source>
</evidence>
<feature type="region of interest" description="Disordered" evidence="1">
    <location>
        <begin position="139"/>
        <end position="219"/>
    </location>
</feature>
<feature type="compositionally biased region" description="Basic and acidic residues" evidence="1">
    <location>
        <begin position="160"/>
        <end position="169"/>
    </location>
</feature>
<proteinExistence type="predicted"/>
<dbReference type="EMBL" id="FUEG01000001">
    <property type="protein sequence ID" value="SJK98590.1"/>
    <property type="molecule type" value="Genomic_DNA"/>
</dbReference>
<keyword evidence="3" id="KW-1185">Reference proteome</keyword>
<dbReference type="AlphaFoldDB" id="A0A284QQ80"/>
<sequence>MAQEDTKEAPKADSNAEDFKVSEQAEEREKETHLPGDLPSDQASQELPVEGTDRAAEGDPVSKEDKDSEEQQTQDEPDDPLKPPMPPSLVYKGRPLGPTAGGAGHKPRPKPDMPKFFSQIWSLAKRTAIDTRDDFRKLISGQGSTEDPLKPSSTIDSEEFAPRGKEGKKTGSSVPKNSGKNSTSTSGKQKVAGPGKKSAPPNPPPNPQTHPAANTPRRV</sequence>
<dbReference type="Proteomes" id="UP000219338">
    <property type="component" value="Unassembled WGS sequence"/>
</dbReference>
<dbReference type="OrthoDB" id="2945561at2759"/>
<protein>
    <submittedName>
        <fullName evidence="2">Uncharacterized protein</fullName>
    </submittedName>
</protein>
<feature type="region of interest" description="Disordered" evidence="1">
    <location>
        <begin position="1"/>
        <end position="118"/>
    </location>
</feature>
<accession>A0A284QQ80</accession>
<feature type="compositionally biased region" description="Acidic residues" evidence="1">
    <location>
        <begin position="67"/>
        <end position="78"/>
    </location>
</feature>
<feature type="compositionally biased region" description="Polar residues" evidence="1">
    <location>
        <begin position="170"/>
        <end position="188"/>
    </location>
</feature>